<dbReference type="AlphaFoldDB" id="A0A382FYY1"/>
<protein>
    <submittedName>
        <fullName evidence="3">Uncharacterized protein</fullName>
    </submittedName>
</protein>
<dbReference type="Pfam" id="PF25917">
    <property type="entry name" value="BSH_RND"/>
    <property type="match status" value="1"/>
</dbReference>
<gene>
    <name evidence="3" type="ORF">METZ01_LOCUS220458</name>
</gene>
<dbReference type="EMBL" id="UINC01052361">
    <property type="protein sequence ID" value="SVB67604.1"/>
    <property type="molecule type" value="Genomic_DNA"/>
</dbReference>
<dbReference type="SUPFAM" id="SSF111369">
    <property type="entry name" value="HlyD-like secretion proteins"/>
    <property type="match status" value="1"/>
</dbReference>
<dbReference type="GO" id="GO:0015562">
    <property type="term" value="F:efflux transmembrane transporter activity"/>
    <property type="evidence" value="ECO:0007669"/>
    <property type="project" value="TreeGrafter"/>
</dbReference>
<sequence>MKKSIFFLVLSFYLSDLYGAYSSLEIATLKIQPSYNSKQRFPGKILPLNFSKLAFEIPGKISQVTVDIGDQVIKNQILAFLDPAEMQANLNQSLARFDLASQALTRFKDLKAKGFISNQELDKANSEYLIAQAQVDLYTVKLEQTKIRAPFSGFIQNRFLDSGTVVSPGVPILEIIDSTSVEAHVSIPVNTIENLNIGDSYNFLINKKQYPAKFKRFAQMSAQGSDNRLCIFEFDSFINPGSISYLELKQTINKRGAWVPSTALSQGTQGLWNIYTLNRDSNNQYQVSKEIVELIHAGKDSAFITGTIENGDMVVAGGATKVIENEILRAN</sequence>
<reference evidence="3" key="1">
    <citation type="submission" date="2018-05" db="EMBL/GenBank/DDBJ databases">
        <authorList>
            <person name="Lanie J.A."/>
            <person name="Ng W.-L."/>
            <person name="Kazmierczak K.M."/>
            <person name="Andrzejewski T.M."/>
            <person name="Davidsen T.M."/>
            <person name="Wayne K.J."/>
            <person name="Tettelin H."/>
            <person name="Glass J.I."/>
            <person name="Rusch D."/>
            <person name="Podicherti R."/>
            <person name="Tsui H.-C.T."/>
            <person name="Winkler M.E."/>
        </authorList>
    </citation>
    <scope>NUCLEOTIDE SEQUENCE</scope>
</reference>
<dbReference type="InterPro" id="IPR058624">
    <property type="entry name" value="MdtA-like_HH"/>
</dbReference>
<dbReference type="InterPro" id="IPR006143">
    <property type="entry name" value="RND_pump_MFP"/>
</dbReference>
<dbReference type="PANTHER" id="PTHR30469:SF11">
    <property type="entry name" value="BLL4320 PROTEIN"/>
    <property type="match status" value="1"/>
</dbReference>
<dbReference type="Pfam" id="PF25876">
    <property type="entry name" value="HH_MFP_RND"/>
    <property type="match status" value="1"/>
</dbReference>
<dbReference type="Gene3D" id="2.40.50.100">
    <property type="match status" value="1"/>
</dbReference>
<dbReference type="GO" id="GO:1990281">
    <property type="term" value="C:efflux pump complex"/>
    <property type="evidence" value="ECO:0007669"/>
    <property type="project" value="TreeGrafter"/>
</dbReference>
<proteinExistence type="predicted"/>
<feature type="domain" description="Multidrug resistance protein MdtA-like barrel-sandwich hybrid" evidence="2">
    <location>
        <begin position="57"/>
        <end position="170"/>
    </location>
</feature>
<dbReference type="Gene3D" id="2.40.420.20">
    <property type="match status" value="1"/>
</dbReference>
<evidence type="ECO:0000259" key="2">
    <source>
        <dbReference type="Pfam" id="PF25917"/>
    </source>
</evidence>
<dbReference type="NCBIfam" id="TIGR01730">
    <property type="entry name" value="RND_mfp"/>
    <property type="match status" value="1"/>
</dbReference>
<evidence type="ECO:0000259" key="1">
    <source>
        <dbReference type="Pfam" id="PF25876"/>
    </source>
</evidence>
<dbReference type="Gene3D" id="1.10.287.470">
    <property type="entry name" value="Helix hairpin bin"/>
    <property type="match status" value="1"/>
</dbReference>
<dbReference type="InterPro" id="IPR058625">
    <property type="entry name" value="MdtA-like_BSH"/>
</dbReference>
<accession>A0A382FYY1</accession>
<organism evidence="3">
    <name type="scientific">marine metagenome</name>
    <dbReference type="NCBI Taxonomy" id="408172"/>
    <lineage>
        <taxon>unclassified sequences</taxon>
        <taxon>metagenomes</taxon>
        <taxon>ecological metagenomes</taxon>
    </lineage>
</organism>
<evidence type="ECO:0000313" key="3">
    <source>
        <dbReference type="EMBL" id="SVB67604.1"/>
    </source>
</evidence>
<name>A0A382FYY1_9ZZZZ</name>
<dbReference type="PANTHER" id="PTHR30469">
    <property type="entry name" value="MULTIDRUG RESISTANCE PROTEIN MDTA"/>
    <property type="match status" value="1"/>
</dbReference>
<feature type="domain" description="Multidrug resistance protein MdtA-like alpha-helical hairpin" evidence="1">
    <location>
        <begin position="83"/>
        <end position="147"/>
    </location>
</feature>